<dbReference type="PANTHER" id="PTHR37691:SF1">
    <property type="entry name" value="BLR3518 PROTEIN"/>
    <property type="match status" value="1"/>
</dbReference>
<dbReference type="OrthoDB" id="7206705at2"/>
<proteinExistence type="predicted"/>
<name>A0A344TG49_9BACT</name>
<protein>
    <submittedName>
        <fullName evidence="2">Uncharacterized protein</fullName>
    </submittedName>
</protein>
<dbReference type="InterPro" id="IPR027396">
    <property type="entry name" value="DsrEFH-like"/>
</dbReference>
<evidence type="ECO:0000313" key="3">
    <source>
        <dbReference type="Proteomes" id="UP000251993"/>
    </source>
</evidence>
<evidence type="ECO:0000256" key="1">
    <source>
        <dbReference type="SAM" id="SignalP"/>
    </source>
</evidence>
<dbReference type="Gene3D" id="3.40.1260.10">
    <property type="entry name" value="DsrEFH-like"/>
    <property type="match status" value="1"/>
</dbReference>
<dbReference type="AlphaFoldDB" id="A0A344TG49"/>
<dbReference type="Pfam" id="PF02635">
    <property type="entry name" value="DsrE"/>
    <property type="match status" value="1"/>
</dbReference>
<dbReference type="Proteomes" id="UP000251993">
    <property type="component" value="Chromosome"/>
</dbReference>
<keyword evidence="1" id="KW-0732">Signal</keyword>
<accession>A0A344TG49</accession>
<organism evidence="2 3">
    <name type="scientific">Runella rosea</name>
    <dbReference type="NCBI Taxonomy" id="2259595"/>
    <lineage>
        <taxon>Bacteria</taxon>
        <taxon>Pseudomonadati</taxon>
        <taxon>Bacteroidota</taxon>
        <taxon>Cytophagia</taxon>
        <taxon>Cytophagales</taxon>
        <taxon>Spirosomataceae</taxon>
        <taxon>Runella</taxon>
    </lineage>
</organism>
<dbReference type="SUPFAM" id="SSF75169">
    <property type="entry name" value="DsrEFH-like"/>
    <property type="match status" value="1"/>
</dbReference>
<dbReference type="RefSeq" id="WP_114066405.1">
    <property type="nucleotide sequence ID" value="NZ_CP030850.1"/>
</dbReference>
<dbReference type="EMBL" id="CP030850">
    <property type="protein sequence ID" value="AXE17620.1"/>
    <property type="molecule type" value="Genomic_DNA"/>
</dbReference>
<evidence type="ECO:0000313" key="2">
    <source>
        <dbReference type="EMBL" id="AXE17620.1"/>
    </source>
</evidence>
<reference evidence="2 3" key="1">
    <citation type="submission" date="2018-07" db="EMBL/GenBank/DDBJ databases">
        <title>Genome sequencing of Runella.</title>
        <authorList>
            <person name="Baek M.-G."/>
            <person name="Yi H."/>
        </authorList>
    </citation>
    <scope>NUCLEOTIDE SEQUENCE [LARGE SCALE GENOMIC DNA]</scope>
    <source>
        <strain evidence="2 3">HYN0085</strain>
    </source>
</reference>
<feature type="signal peptide" evidence="1">
    <location>
        <begin position="1"/>
        <end position="21"/>
    </location>
</feature>
<dbReference type="InterPro" id="IPR003787">
    <property type="entry name" value="Sulphur_relay_DsrE/F-like"/>
</dbReference>
<gene>
    <name evidence="2" type="ORF">DR864_07670</name>
</gene>
<keyword evidence="3" id="KW-1185">Reference proteome</keyword>
<sequence>MRTSFYSLLALFFFISLASQAQKKFPFIKSGGSMFEVPEAEPIADKKMKYKVLYEISKGADKPDSVNATLDKLARLVNLHLSAGIPRENLDVVAVVHFLGTPLILSDEAYQKKFGMPNPNTTLINELTANGVKIYICGQSLYMRKMEKEPRNPNIKVTLSAMLLMTTLQSKGYVMVIP</sequence>
<feature type="chain" id="PRO_5017080240" evidence="1">
    <location>
        <begin position="22"/>
        <end position="178"/>
    </location>
</feature>
<dbReference type="PANTHER" id="PTHR37691">
    <property type="entry name" value="BLR3518 PROTEIN"/>
    <property type="match status" value="1"/>
</dbReference>
<dbReference type="KEGG" id="run:DR864_07670"/>